<dbReference type="AlphaFoldDB" id="A0AAN8ECE3"/>
<keyword evidence="2" id="KW-1185">Reference proteome</keyword>
<organism evidence="1 2">
    <name type="scientific">Knufia fluminis</name>
    <dbReference type="NCBI Taxonomy" id="191047"/>
    <lineage>
        <taxon>Eukaryota</taxon>
        <taxon>Fungi</taxon>
        <taxon>Dikarya</taxon>
        <taxon>Ascomycota</taxon>
        <taxon>Pezizomycotina</taxon>
        <taxon>Eurotiomycetes</taxon>
        <taxon>Chaetothyriomycetidae</taxon>
        <taxon>Chaetothyriales</taxon>
        <taxon>Trichomeriaceae</taxon>
        <taxon>Knufia</taxon>
    </lineage>
</organism>
<evidence type="ECO:0000313" key="2">
    <source>
        <dbReference type="Proteomes" id="UP001316803"/>
    </source>
</evidence>
<gene>
    <name evidence="1" type="ORF">OHC33_006834</name>
</gene>
<comment type="caution">
    <text evidence="1">The sequence shown here is derived from an EMBL/GenBank/DDBJ whole genome shotgun (WGS) entry which is preliminary data.</text>
</comment>
<proteinExistence type="predicted"/>
<dbReference type="Proteomes" id="UP001316803">
    <property type="component" value="Unassembled WGS sequence"/>
</dbReference>
<name>A0AAN8ECE3_9EURO</name>
<dbReference type="EMBL" id="JAKLMC020000017">
    <property type="protein sequence ID" value="KAK5951948.1"/>
    <property type="molecule type" value="Genomic_DNA"/>
</dbReference>
<accession>A0AAN8ECE3</accession>
<reference evidence="1 2" key="1">
    <citation type="submission" date="2022-12" db="EMBL/GenBank/DDBJ databases">
        <title>Genomic features and morphological characterization of a novel Knufia sp. strain isolated from spacecraft assembly facility.</title>
        <authorList>
            <person name="Teixeira M."/>
            <person name="Chander A.M."/>
            <person name="Stajich J.E."/>
            <person name="Venkateswaran K."/>
        </authorList>
    </citation>
    <scope>NUCLEOTIDE SEQUENCE [LARGE SCALE GENOMIC DNA]</scope>
    <source>
        <strain evidence="1 2">FJI-L2-BK-P2</strain>
    </source>
</reference>
<sequence length="324" mass="36890">MDIFDAIRAAYRSLIGAPFWHRFWSQLKHLFQDSETHTRNAATKFSNWWSRQKHLAKVLATKSVRTMTDVGNDLTKSYEKAIPVIVFTLFQTGRAVNTAYSIYQTLRLLPIRTVQKVSMRYAKSYPALILWDISDTEVKVPTTNTWARLNAEALAQAHAMLVKCCETFSRLSQQEQANNIRRIAKDIVNFEVGIGHVYAPKRAFFIAAQMIDFWSDKNTDHYERYPKLQVGSVGEEKTRVFAVFIYCVFMITSGPVNMEQPHIMPNQAQEILESVVEQHKMEDAPGPKQYAEAKAETHVLRKAASFDSGYGGSPQLESRCVVAG</sequence>
<evidence type="ECO:0000313" key="1">
    <source>
        <dbReference type="EMBL" id="KAK5951948.1"/>
    </source>
</evidence>
<protein>
    <submittedName>
        <fullName evidence="1">Uncharacterized protein</fullName>
    </submittedName>
</protein>